<feature type="transmembrane region" description="Helical" evidence="1">
    <location>
        <begin position="20"/>
        <end position="37"/>
    </location>
</feature>
<dbReference type="KEGG" id="cyn:Cyan7425_0436"/>
<name>B8HT31_CYAP4</name>
<evidence type="ECO:0000259" key="2">
    <source>
        <dbReference type="Pfam" id="PF12158"/>
    </source>
</evidence>
<proteinExistence type="predicted"/>
<dbReference type="HOGENOM" id="CLU_1728352_0_0_3"/>
<dbReference type="eggNOG" id="ENOG50347BT">
    <property type="taxonomic scope" value="Bacteria"/>
</dbReference>
<keyword evidence="1" id="KW-0472">Membrane</keyword>
<dbReference type="InterPro" id="IPR021994">
    <property type="entry name" value="DUF3592"/>
</dbReference>
<dbReference type="OrthoDB" id="487677at2"/>
<reference evidence="3" key="1">
    <citation type="submission" date="2009-01" db="EMBL/GenBank/DDBJ databases">
        <title>Complete sequence of chromosome Cyanothece sp. PCC 7425.</title>
        <authorList>
            <consortium name="US DOE Joint Genome Institute"/>
            <person name="Lucas S."/>
            <person name="Copeland A."/>
            <person name="Lapidus A."/>
            <person name="Glavina del Rio T."/>
            <person name="Dalin E."/>
            <person name="Tice H."/>
            <person name="Bruce D."/>
            <person name="Goodwin L."/>
            <person name="Pitluck S."/>
            <person name="Sims D."/>
            <person name="Meineke L."/>
            <person name="Brettin T."/>
            <person name="Detter J.C."/>
            <person name="Han C."/>
            <person name="Larimer F."/>
            <person name="Land M."/>
            <person name="Hauser L."/>
            <person name="Kyrpides N."/>
            <person name="Ovchinnikova G."/>
            <person name="Liberton M."/>
            <person name="Stoeckel J."/>
            <person name="Banerjee A."/>
            <person name="Singh A."/>
            <person name="Page L."/>
            <person name="Sato H."/>
            <person name="Zhao L."/>
            <person name="Sherman L."/>
            <person name="Pakrasi H."/>
            <person name="Richardson P."/>
        </authorList>
    </citation>
    <scope>NUCLEOTIDE SEQUENCE</scope>
    <source>
        <strain evidence="3">PCC 7425</strain>
    </source>
</reference>
<dbReference type="EMBL" id="CP001344">
    <property type="protein sequence ID" value="ACL42828.1"/>
    <property type="molecule type" value="Genomic_DNA"/>
</dbReference>
<dbReference type="STRING" id="395961.Cyan7425_0436"/>
<sequence>MATNPETRPLDREQEMVNAIWLNLCGLLFAGGGWYVHHKEQYERSHFKEVKGLIVDSVRRRKDNSLDYEYAPVIEFRHNGDPIRFNPIPHESYVRSTGTEVVVRYDPQTPQTTAYLLDPWHGLLIWLPFVMAGLAFSGGLHALWKLLRSRF</sequence>
<dbReference type="Pfam" id="PF12158">
    <property type="entry name" value="DUF3592"/>
    <property type="match status" value="1"/>
</dbReference>
<accession>B8HT31</accession>
<feature type="domain" description="DUF3592" evidence="2">
    <location>
        <begin position="52"/>
        <end position="114"/>
    </location>
</feature>
<keyword evidence="1" id="KW-1133">Transmembrane helix</keyword>
<evidence type="ECO:0000313" key="3">
    <source>
        <dbReference type="EMBL" id="ACL42828.1"/>
    </source>
</evidence>
<organism evidence="3">
    <name type="scientific">Cyanothece sp. (strain PCC 7425 / ATCC 29141)</name>
    <dbReference type="NCBI Taxonomy" id="395961"/>
    <lineage>
        <taxon>Bacteria</taxon>
        <taxon>Bacillati</taxon>
        <taxon>Cyanobacteriota</taxon>
        <taxon>Cyanophyceae</taxon>
        <taxon>Gomontiellales</taxon>
        <taxon>Cyanothecaceae</taxon>
        <taxon>Cyanothece</taxon>
    </lineage>
</organism>
<evidence type="ECO:0000256" key="1">
    <source>
        <dbReference type="SAM" id="Phobius"/>
    </source>
</evidence>
<keyword evidence="1" id="KW-0812">Transmembrane</keyword>
<dbReference type="AlphaFoldDB" id="B8HT31"/>
<gene>
    <name evidence="3" type="ordered locus">Cyan7425_0436</name>
</gene>
<feature type="transmembrane region" description="Helical" evidence="1">
    <location>
        <begin position="123"/>
        <end position="144"/>
    </location>
</feature>
<protein>
    <recommendedName>
        <fullName evidence="2">DUF3592 domain-containing protein</fullName>
    </recommendedName>
</protein>